<evidence type="ECO:0000256" key="1">
    <source>
        <dbReference type="ARBA" id="ARBA00022531"/>
    </source>
</evidence>
<dbReference type="InterPro" id="IPR028203">
    <property type="entry name" value="PSII_CF48-like_dom"/>
</dbReference>
<dbReference type="PANTHER" id="PTHR47199">
    <property type="entry name" value="PHOTOSYSTEM II STABILITY/ASSEMBLY FACTOR HCF136, CHLOROPLASTIC"/>
    <property type="match status" value="1"/>
</dbReference>
<protein>
    <recommendedName>
        <fullName evidence="5">Photosynthesis system II assembly factor Ycf48/Hcf136-like domain-containing protein</fullName>
    </recommendedName>
</protein>
<feature type="chain" id="PRO_5041909943" description="Photosynthesis system II assembly factor Ycf48/Hcf136-like domain-containing protein" evidence="4">
    <location>
        <begin position="30"/>
        <end position="673"/>
    </location>
</feature>
<evidence type="ECO:0000256" key="4">
    <source>
        <dbReference type="SAM" id="SignalP"/>
    </source>
</evidence>
<keyword evidence="1" id="KW-0602">Photosynthesis</keyword>
<dbReference type="SUPFAM" id="SSF110296">
    <property type="entry name" value="Oligoxyloglucan reducing end-specific cellobiohydrolase"/>
    <property type="match status" value="1"/>
</dbReference>
<organism evidence="6 7">
    <name type="scientific">Cymbomonas tetramitiformis</name>
    <dbReference type="NCBI Taxonomy" id="36881"/>
    <lineage>
        <taxon>Eukaryota</taxon>
        <taxon>Viridiplantae</taxon>
        <taxon>Chlorophyta</taxon>
        <taxon>Pyramimonadophyceae</taxon>
        <taxon>Pyramimonadales</taxon>
        <taxon>Pyramimonadaceae</taxon>
        <taxon>Cymbomonas</taxon>
    </lineage>
</organism>
<dbReference type="Gene3D" id="2.130.10.10">
    <property type="entry name" value="YVTN repeat-like/Quinoprotein amine dehydrogenase"/>
    <property type="match status" value="1"/>
</dbReference>
<dbReference type="InterPro" id="IPR036278">
    <property type="entry name" value="Sialidase_sf"/>
</dbReference>
<dbReference type="EMBL" id="LGRX02026058">
    <property type="protein sequence ID" value="KAK3251401.1"/>
    <property type="molecule type" value="Genomic_DNA"/>
</dbReference>
<dbReference type="GO" id="GO:0015979">
    <property type="term" value="P:photosynthesis"/>
    <property type="evidence" value="ECO:0007669"/>
    <property type="project" value="UniProtKB-KW"/>
</dbReference>
<dbReference type="SUPFAM" id="SSF50939">
    <property type="entry name" value="Sialidases"/>
    <property type="match status" value="1"/>
</dbReference>
<evidence type="ECO:0000259" key="5">
    <source>
        <dbReference type="Pfam" id="PF14870"/>
    </source>
</evidence>
<evidence type="ECO:0000313" key="6">
    <source>
        <dbReference type="EMBL" id="KAK3251401.1"/>
    </source>
</evidence>
<evidence type="ECO:0000313" key="7">
    <source>
        <dbReference type="Proteomes" id="UP001190700"/>
    </source>
</evidence>
<keyword evidence="2" id="KW-0604">Photosystem II</keyword>
<dbReference type="Pfam" id="PF14870">
    <property type="entry name" value="PSII_BNR"/>
    <property type="match status" value="2"/>
</dbReference>
<comment type="caution">
    <text evidence="6">The sequence shown here is derived from an EMBL/GenBank/DDBJ whole genome shotgun (WGS) entry which is preliminary data.</text>
</comment>
<feature type="signal peptide" evidence="4">
    <location>
        <begin position="1"/>
        <end position="29"/>
    </location>
</feature>
<reference evidence="6 7" key="1">
    <citation type="journal article" date="2015" name="Genome Biol. Evol.">
        <title>Comparative Genomics of a Bacterivorous Green Alga Reveals Evolutionary Causalities and Consequences of Phago-Mixotrophic Mode of Nutrition.</title>
        <authorList>
            <person name="Burns J.A."/>
            <person name="Paasch A."/>
            <person name="Narechania A."/>
            <person name="Kim E."/>
        </authorList>
    </citation>
    <scope>NUCLEOTIDE SEQUENCE [LARGE SCALE GENOMIC DNA]</scope>
    <source>
        <strain evidence="6 7">PLY_AMNH</strain>
    </source>
</reference>
<dbReference type="Proteomes" id="UP001190700">
    <property type="component" value="Unassembled WGS sequence"/>
</dbReference>
<gene>
    <name evidence="6" type="ORF">CYMTET_39256</name>
</gene>
<keyword evidence="7" id="KW-1185">Reference proteome</keyword>
<evidence type="ECO:0000256" key="2">
    <source>
        <dbReference type="ARBA" id="ARBA00023276"/>
    </source>
</evidence>
<feature type="region of interest" description="Disordered" evidence="3">
    <location>
        <begin position="558"/>
        <end position="581"/>
    </location>
</feature>
<accession>A0AAE0CAD8</accession>
<name>A0AAE0CAD8_9CHLO</name>
<feature type="region of interest" description="Disordered" evidence="3">
    <location>
        <begin position="634"/>
        <end position="673"/>
    </location>
</feature>
<keyword evidence="4" id="KW-0732">Signal</keyword>
<feature type="domain" description="Photosynthesis system II assembly factor Ycf48/Hcf136-like" evidence="5">
    <location>
        <begin position="49"/>
        <end position="187"/>
    </location>
</feature>
<dbReference type="InterPro" id="IPR015943">
    <property type="entry name" value="WD40/YVTN_repeat-like_dom_sf"/>
</dbReference>
<evidence type="ECO:0000256" key="3">
    <source>
        <dbReference type="SAM" id="MobiDB-lite"/>
    </source>
</evidence>
<feature type="compositionally biased region" description="Pro residues" evidence="3">
    <location>
        <begin position="636"/>
        <end position="673"/>
    </location>
</feature>
<feature type="domain" description="Photosynthesis system II assembly factor Ycf48/Hcf136-like" evidence="5">
    <location>
        <begin position="232"/>
        <end position="318"/>
    </location>
</feature>
<dbReference type="AlphaFoldDB" id="A0AAE0CAD8"/>
<sequence length="673" mass="72202">MGKTVADRKSLAGLLTFALSLLTLSPTCASIDERVEDRRRLRTLQQSSSASGWYEAQSLTVSLLHDVTFPTSGTGFACGEDGVVLKTSDSGLSWRSVSPVSPNSDLTFFAASFSSAEDGYIVGEYGTMMHTLDGGLTWSLIEIDFGSFDGNSTVYDVQVVGTAVAYAAGEHGLAVGTKDGGLTWSAYNTTTLADLKGLFCLSVNQCWVVGGGGAILHTEDGGATWQAQSAGLGAEAWLESVFFTSARYGWAVGRNSTVVYTYDGGSTWAPQQLCTRLGMSTGIDFWDVAFLPGQSREGYAVGDYGTVCYTAGGGSSWLYQEIPSNLQIGSSHLRGITISSTAEDQITSQLDVQTWAVGKTGTIIQVWPLGESFQTPIFEGLRGISFWLNQPMIQTSADQVLIQSDIFTMASFDVSGIWADLHYDGVLAPVTWGGMQLDQWVHVHLQLTEAVSSSFRMMCDKTRVLCLTARLASLYTWHRALTTAEVSLLVGGWDQQPRHSGLQAYYHMEEGEGQTLADLLKRHDFIVLHGAVWEQGAPEGASFRDLVYGVDDLHAPLPPGLPSSPFPPPSPPSPPPSPPNPPRCYPHLLSYQAWGCHHHPHLPPISSSAVTAISASTFIPSILSAPYATPFTDTTPFPPSVPPQPSCPAPPLPKLPPPSPFPQNSPPIPSMVS</sequence>
<proteinExistence type="predicted"/>
<dbReference type="PANTHER" id="PTHR47199:SF2">
    <property type="entry name" value="PHOTOSYSTEM II STABILITY_ASSEMBLY FACTOR HCF136, CHLOROPLASTIC"/>
    <property type="match status" value="1"/>
</dbReference>
<dbReference type="GO" id="GO:0009523">
    <property type="term" value="C:photosystem II"/>
    <property type="evidence" value="ECO:0007669"/>
    <property type="project" value="UniProtKB-KW"/>
</dbReference>